<comment type="similarity">
    <text evidence="2">Belongs to the UPP synthase family.</text>
</comment>
<dbReference type="SUPFAM" id="SSF64005">
    <property type="entry name" value="Undecaprenyl diphosphate synthase"/>
    <property type="match status" value="1"/>
</dbReference>
<dbReference type="GO" id="GO:0009570">
    <property type="term" value="C:chloroplast stroma"/>
    <property type="evidence" value="ECO:0007669"/>
    <property type="project" value="TreeGrafter"/>
</dbReference>
<evidence type="ECO:0000256" key="1">
    <source>
        <dbReference type="ARBA" id="ARBA00022679"/>
    </source>
</evidence>
<protein>
    <recommendedName>
        <fullName evidence="2">Alkyl transferase</fullName>
        <ecNumber evidence="2">2.5.1.-</ecNumber>
    </recommendedName>
</protein>
<dbReference type="GO" id="GO:0009409">
    <property type="term" value="P:response to cold"/>
    <property type="evidence" value="ECO:0007669"/>
    <property type="project" value="TreeGrafter"/>
</dbReference>
<feature type="region of interest" description="Disordered" evidence="3">
    <location>
        <begin position="1"/>
        <end position="27"/>
    </location>
</feature>
<evidence type="ECO:0000313" key="4">
    <source>
        <dbReference type="EMBL" id="KAG8370944.1"/>
    </source>
</evidence>
<dbReference type="GO" id="GO:0016094">
    <property type="term" value="P:polyprenol biosynthetic process"/>
    <property type="evidence" value="ECO:0007669"/>
    <property type="project" value="TreeGrafter"/>
</dbReference>
<name>A0AAV6WLH7_9LAMI</name>
<dbReference type="FunFam" id="3.40.1180.10:FF:000001">
    <property type="entry name" value="(2E,6E)-farnesyl-diphosphate-specific ditrans,polycis-undecaprenyl-diphosphate synthase"/>
    <property type="match status" value="1"/>
</dbReference>
<dbReference type="EC" id="2.5.1.-" evidence="2"/>
<dbReference type="InterPro" id="IPR018520">
    <property type="entry name" value="UPP_synth-like_CS"/>
</dbReference>
<dbReference type="CDD" id="cd00475">
    <property type="entry name" value="Cis_IPPS"/>
    <property type="match status" value="1"/>
</dbReference>
<feature type="compositionally biased region" description="Polar residues" evidence="3">
    <location>
        <begin position="11"/>
        <end position="27"/>
    </location>
</feature>
<evidence type="ECO:0000256" key="2">
    <source>
        <dbReference type="RuleBase" id="RU363018"/>
    </source>
</evidence>
<dbReference type="GO" id="GO:0000287">
    <property type="term" value="F:magnesium ion binding"/>
    <property type="evidence" value="ECO:0007669"/>
    <property type="project" value="UniProtKB-ARBA"/>
</dbReference>
<keyword evidence="5" id="KW-1185">Reference proteome</keyword>
<organism evidence="4 5">
    <name type="scientific">Buddleja alternifolia</name>
    <dbReference type="NCBI Taxonomy" id="168488"/>
    <lineage>
        <taxon>Eukaryota</taxon>
        <taxon>Viridiplantae</taxon>
        <taxon>Streptophyta</taxon>
        <taxon>Embryophyta</taxon>
        <taxon>Tracheophyta</taxon>
        <taxon>Spermatophyta</taxon>
        <taxon>Magnoliopsida</taxon>
        <taxon>eudicotyledons</taxon>
        <taxon>Gunneridae</taxon>
        <taxon>Pentapetalae</taxon>
        <taxon>asterids</taxon>
        <taxon>lamiids</taxon>
        <taxon>Lamiales</taxon>
        <taxon>Scrophulariaceae</taxon>
        <taxon>Buddlejeae</taxon>
        <taxon>Buddleja</taxon>
    </lineage>
</organism>
<reference evidence="4" key="1">
    <citation type="submission" date="2019-10" db="EMBL/GenBank/DDBJ databases">
        <authorList>
            <person name="Zhang R."/>
            <person name="Pan Y."/>
            <person name="Wang J."/>
            <person name="Ma R."/>
            <person name="Yu S."/>
        </authorList>
    </citation>
    <scope>NUCLEOTIDE SEQUENCE</scope>
    <source>
        <strain evidence="4">LA-IB0</strain>
        <tissue evidence="4">Leaf</tissue>
    </source>
</reference>
<dbReference type="Pfam" id="PF01255">
    <property type="entry name" value="Prenyltransf"/>
    <property type="match status" value="1"/>
</dbReference>
<dbReference type="Gene3D" id="3.40.1180.10">
    <property type="entry name" value="Decaprenyl diphosphate synthase-like"/>
    <property type="match status" value="1"/>
</dbReference>
<dbReference type="EMBL" id="WHWC01000013">
    <property type="protein sequence ID" value="KAG8370944.1"/>
    <property type="molecule type" value="Genomic_DNA"/>
</dbReference>
<dbReference type="PANTHER" id="PTHR10291:SF45">
    <property type="entry name" value="ALKYL TRANSFERASE"/>
    <property type="match status" value="1"/>
</dbReference>
<dbReference type="AlphaFoldDB" id="A0AAV6WLH7"/>
<sequence>MTSPLLPIKTLPSSSLKPCSPQKKTNGNRPNIFEYFSPACSPISKSRLAAASNSIENIETDQKSSIQMPGDLRPVLMPKHVAVILDGHGRWAKNRGLPIEYGHSAGVENLKQLVSNCRKVGIKVLTVYAFSTENWKRRKGEVDFLMSTYEDFIKSFVKEQIMGQDLRFSVIGDKSRLPQSLQITTSSAEESAKTNRGMHFVMALSYGGRYDIIEASKKIASKVEHGILRAKDINESIFEQQLLTNIIAEFPNPDMLIRTSGELRTSNFLLWQLAYAEFHFPNKLFPDFKEVDLIQALSTFERRQRRYGGRKN</sequence>
<proteinExistence type="inferred from homology"/>
<dbReference type="GO" id="GO:0045547">
    <property type="term" value="F:ditrans,polycis-polyprenyl diphosphate synthase [(2E,6E)-farnesyl diphosphate specific] activity"/>
    <property type="evidence" value="ECO:0007669"/>
    <property type="project" value="TreeGrafter"/>
</dbReference>
<keyword evidence="1 2" id="KW-0808">Transferase</keyword>
<evidence type="ECO:0000256" key="3">
    <source>
        <dbReference type="SAM" id="MobiDB-lite"/>
    </source>
</evidence>
<accession>A0AAV6WLH7</accession>
<dbReference type="NCBIfam" id="TIGR00055">
    <property type="entry name" value="uppS"/>
    <property type="match status" value="1"/>
</dbReference>
<dbReference type="InterPro" id="IPR036424">
    <property type="entry name" value="UPP_synth-like_sf"/>
</dbReference>
<dbReference type="PROSITE" id="PS01066">
    <property type="entry name" value="UPP_SYNTHASE"/>
    <property type="match status" value="1"/>
</dbReference>
<evidence type="ECO:0000313" key="5">
    <source>
        <dbReference type="Proteomes" id="UP000826271"/>
    </source>
</evidence>
<dbReference type="GO" id="GO:0009668">
    <property type="term" value="P:plastid membrane organization"/>
    <property type="evidence" value="ECO:0007669"/>
    <property type="project" value="TreeGrafter"/>
</dbReference>
<dbReference type="HAMAP" id="MF_01139">
    <property type="entry name" value="ISPT"/>
    <property type="match status" value="1"/>
</dbReference>
<gene>
    <name evidence="4" type="ORF">BUALT_Bualt13G0035900</name>
</gene>
<dbReference type="InterPro" id="IPR001441">
    <property type="entry name" value="UPP_synth-like"/>
</dbReference>
<comment type="caution">
    <text evidence="4">The sequence shown here is derived from an EMBL/GenBank/DDBJ whole genome shotgun (WGS) entry which is preliminary data.</text>
</comment>
<dbReference type="Proteomes" id="UP000826271">
    <property type="component" value="Unassembled WGS sequence"/>
</dbReference>
<dbReference type="PANTHER" id="PTHR10291">
    <property type="entry name" value="DEHYDRODOLICHYL DIPHOSPHATE SYNTHASE FAMILY MEMBER"/>
    <property type="match status" value="1"/>
</dbReference>